<protein>
    <submittedName>
        <fullName evidence="2">Uncharacterized protein</fullName>
    </submittedName>
</protein>
<keyword evidence="1" id="KW-1133">Transmembrane helix</keyword>
<evidence type="ECO:0000313" key="2">
    <source>
        <dbReference type="EMBL" id="ACK73500.1"/>
    </source>
</evidence>
<evidence type="ECO:0000256" key="1">
    <source>
        <dbReference type="SAM" id="Phobius"/>
    </source>
</evidence>
<dbReference type="AlphaFoldDB" id="B7KH13"/>
<keyword evidence="3" id="KW-1185">Reference proteome</keyword>
<evidence type="ECO:0000313" key="3">
    <source>
        <dbReference type="Proteomes" id="UP000002384"/>
    </source>
</evidence>
<organism evidence="2 3">
    <name type="scientific">Gloeothece citriformis (strain PCC 7424)</name>
    <name type="common">Cyanothece sp. (strain PCC 7424)</name>
    <dbReference type="NCBI Taxonomy" id="65393"/>
    <lineage>
        <taxon>Bacteria</taxon>
        <taxon>Bacillati</taxon>
        <taxon>Cyanobacteriota</taxon>
        <taxon>Cyanophyceae</taxon>
        <taxon>Oscillatoriophycideae</taxon>
        <taxon>Chroococcales</taxon>
        <taxon>Aphanothecaceae</taxon>
        <taxon>Gloeothece</taxon>
        <taxon>Gloeothece citriformis</taxon>
    </lineage>
</organism>
<accession>B7KH13</accession>
<dbReference type="OrthoDB" id="9808742at2"/>
<dbReference type="Proteomes" id="UP000002384">
    <property type="component" value="Chromosome"/>
</dbReference>
<dbReference type="STRING" id="65393.PCC7424_5150"/>
<dbReference type="RefSeq" id="WP_015957080.1">
    <property type="nucleotide sequence ID" value="NC_011729.1"/>
</dbReference>
<reference evidence="3" key="1">
    <citation type="journal article" date="2011" name="MBio">
        <title>Novel metabolic attributes of the genus Cyanothece, comprising a group of unicellular nitrogen-fixing Cyanobacteria.</title>
        <authorList>
            <person name="Bandyopadhyay A."/>
            <person name="Elvitigala T."/>
            <person name="Welsh E."/>
            <person name="Stockel J."/>
            <person name="Liberton M."/>
            <person name="Min H."/>
            <person name="Sherman L.A."/>
            <person name="Pakrasi H.B."/>
        </authorList>
    </citation>
    <scope>NUCLEOTIDE SEQUENCE [LARGE SCALE GENOMIC DNA]</scope>
    <source>
        <strain evidence="3">PCC 7424</strain>
    </source>
</reference>
<dbReference type="eggNOG" id="COG1434">
    <property type="taxonomic scope" value="Bacteria"/>
</dbReference>
<dbReference type="KEGG" id="cyc:PCC7424_5150"/>
<name>B7KH13_GLOC7</name>
<dbReference type="HOGENOM" id="CLU_111107_0_0_3"/>
<keyword evidence="1" id="KW-0472">Membrane</keyword>
<sequence>MKYAPESFPKLQKLWGLVEYKPVWTLSLKGWLFIISILIILGIIFMRTIHPFLAMNNPIKAEVLVIEGWVGDIVIKEAITEFKQGNYQLIITTGSPLGRGSFLRDYKNYAELTAATLMALGIPKNKIIPIPTPVVNRDRTAASVEALKDWITQSNLNIKAVNIYTYDVHSRRSWFVYKKMLNPKIQVGAIAHPGDYNTQQWWTSSLGVKSVLSETIAYLYARFFWKNL</sequence>
<feature type="transmembrane region" description="Helical" evidence="1">
    <location>
        <begin position="30"/>
        <end position="49"/>
    </location>
</feature>
<keyword evidence="1" id="KW-0812">Transmembrane</keyword>
<gene>
    <name evidence="2" type="ordered locus">PCC7424_5150</name>
</gene>
<dbReference type="EMBL" id="CP001291">
    <property type="protein sequence ID" value="ACK73500.1"/>
    <property type="molecule type" value="Genomic_DNA"/>
</dbReference>
<proteinExistence type="predicted"/>